<keyword evidence="1" id="KW-1133">Transmembrane helix</keyword>
<accession>A0ABU1V9V8</accession>
<reference evidence="2 3" key="1">
    <citation type="submission" date="2023-07" db="EMBL/GenBank/DDBJ databases">
        <title>Sorghum-associated microbial communities from plants grown in Nebraska, USA.</title>
        <authorList>
            <person name="Schachtman D."/>
        </authorList>
    </citation>
    <scope>NUCLEOTIDE SEQUENCE [LARGE SCALE GENOMIC DNA]</scope>
    <source>
        <strain evidence="2 3">BE240</strain>
    </source>
</reference>
<keyword evidence="3" id="KW-1185">Reference proteome</keyword>
<proteinExistence type="predicted"/>
<evidence type="ECO:0000256" key="1">
    <source>
        <dbReference type="SAM" id="Phobius"/>
    </source>
</evidence>
<dbReference type="Proteomes" id="UP001265550">
    <property type="component" value="Unassembled WGS sequence"/>
</dbReference>
<evidence type="ECO:0000313" key="3">
    <source>
        <dbReference type="Proteomes" id="UP001265550"/>
    </source>
</evidence>
<organism evidence="2 3">
    <name type="scientific">Hydrogenophaga laconesensis</name>
    <dbReference type="NCBI Taxonomy" id="1805971"/>
    <lineage>
        <taxon>Bacteria</taxon>
        <taxon>Pseudomonadati</taxon>
        <taxon>Pseudomonadota</taxon>
        <taxon>Betaproteobacteria</taxon>
        <taxon>Burkholderiales</taxon>
        <taxon>Comamonadaceae</taxon>
        <taxon>Hydrogenophaga</taxon>
    </lineage>
</organism>
<comment type="caution">
    <text evidence="2">The sequence shown here is derived from an EMBL/GenBank/DDBJ whole genome shotgun (WGS) entry which is preliminary data.</text>
</comment>
<keyword evidence="1" id="KW-0812">Transmembrane</keyword>
<keyword evidence="1" id="KW-0472">Membrane</keyword>
<evidence type="ECO:0000313" key="2">
    <source>
        <dbReference type="EMBL" id="MDR7094248.1"/>
    </source>
</evidence>
<name>A0ABU1V9V8_9BURK</name>
<feature type="transmembrane region" description="Helical" evidence="1">
    <location>
        <begin position="22"/>
        <end position="42"/>
    </location>
</feature>
<sequence length="89" mass="10020">MNHLRSLPTPRDDSWFTFFSNALVWVLFAAAGLLLMWFVAVLDDVTQRGEQRRIQQRTTGSLILADERKERGGISNAVMTAATESPALR</sequence>
<gene>
    <name evidence="2" type="ORF">J2X09_001986</name>
</gene>
<dbReference type="EMBL" id="JAVDWE010000004">
    <property type="protein sequence ID" value="MDR7094248.1"/>
    <property type="molecule type" value="Genomic_DNA"/>
</dbReference>
<dbReference type="RefSeq" id="WP_204733054.1">
    <property type="nucleotide sequence ID" value="NZ_JAVDWE010000004.1"/>
</dbReference>
<protein>
    <submittedName>
        <fullName evidence="2">Uncharacterized protein</fullName>
    </submittedName>
</protein>